<evidence type="ECO:0000313" key="8">
    <source>
        <dbReference type="Proteomes" id="UP000230069"/>
    </source>
</evidence>
<dbReference type="SMART" id="SM00356">
    <property type="entry name" value="ZnF_C3H1"/>
    <property type="match status" value="2"/>
</dbReference>
<dbReference type="InterPro" id="IPR036855">
    <property type="entry name" value="Znf_CCCH_sf"/>
</dbReference>
<dbReference type="InterPro" id="IPR045234">
    <property type="entry name" value="Unkempt-like"/>
</dbReference>
<protein>
    <recommendedName>
        <fullName evidence="6">C3H1-type domain-containing protein</fullName>
    </recommendedName>
</protein>
<dbReference type="Pfam" id="PF00642">
    <property type="entry name" value="zf-CCCH"/>
    <property type="match status" value="1"/>
</dbReference>
<dbReference type="OrthoDB" id="410307at2759"/>
<dbReference type="InParanoid" id="A0A2G5CHZ3"/>
<keyword evidence="8" id="KW-1185">Reference proteome</keyword>
<dbReference type="SUPFAM" id="SSF90229">
    <property type="entry name" value="CCCH zinc finger"/>
    <property type="match status" value="1"/>
</dbReference>
<feature type="zinc finger region" description="C3H1-type" evidence="5">
    <location>
        <begin position="86"/>
        <end position="112"/>
    </location>
</feature>
<keyword evidence="4" id="KW-0238">DNA-binding</keyword>
<dbReference type="InterPro" id="IPR057444">
    <property type="entry name" value="Znf-CCCH_AtC3H23-like"/>
</dbReference>
<evidence type="ECO:0000256" key="1">
    <source>
        <dbReference type="ARBA" id="ARBA00022723"/>
    </source>
</evidence>
<feature type="domain" description="C3H1-type" evidence="6">
    <location>
        <begin position="86"/>
        <end position="112"/>
    </location>
</feature>
<keyword evidence="2 5" id="KW-0863">Zinc-finger</keyword>
<dbReference type="InterPro" id="IPR000571">
    <property type="entry name" value="Znf_CCCH"/>
</dbReference>
<organism evidence="7 8">
    <name type="scientific">Aquilegia coerulea</name>
    <name type="common">Rocky mountain columbine</name>
    <dbReference type="NCBI Taxonomy" id="218851"/>
    <lineage>
        <taxon>Eukaryota</taxon>
        <taxon>Viridiplantae</taxon>
        <taxon>Streptophyta</taxon>
        <taxon>Embryophyta</taxon>
        <taxon>Tracheophyta</taxon>
        <taxon>Spermatophyta</taxon>
        <taxon>Magnoliopsida</taxon>
        <taxon>Ranunculales</taxon>
        <taxon>Ranunculaceae</taxon>
        <taxon>Thalictroideae</taxon>
        <taxon>Aquilegia</taxon>
    </lineage>
</organism>
<dbReference type="Proteomes" id="UP000230069">
    <property type="component" value="Unassembled WGS sequence"/>
</dbReference>
<dbReference type="STRING" id="218851.A0A2G5CHZ3"/>
<dbReference type="PANTHER" id="PTHR14493">
    <property type="entry name" value="UNKEMPT FAMILY MEMBER"/>
    <property type="match status" value="1"/>
</dbReference>
<sequence>MQSAAVSKPFLRKSERGLLGMYNPHFFPVPQPRIMNSSLYNKSEEFFMYTFKIRRCSKLRSHDWTECPFAHKGEKARRRDPHKYHYCAIICPLFRNGSCPRGDLCQFAHGIFEFWLHPARFRTRFCNSGPFCLRKVCFFAHSPKELRPNTGYKCQCHTRMNAPPARRTFPGNTSRRPMIPTYFPSTSTGSNRNQVQLPILPNYPSPSTNVGNKKKVEVTWEDVMEHFKVLNLEEHAGGAEEDQLGHILDAIDYSTVDWTAEIPDVDWVSDLVK</sequence>
<dbReference type="GO" id="GO:0008270">
    <property type="term" value="F:zinc ion binding"/>
    <property type="evidence" value="ECO:0007669"/>
    <property type="project" value="UniProtKB-KW"/>
</dbReference>
<dbReference type="Pfam" id="PF25512">
    <property type="entry name" value="zf-CCCH_AtC3H23"/>
    <property type="match status" value="1"/>
</dbReference>
<gene>
    <name evidence="7" type="ORF">AQUCO_05300019v1</name>
</gene>
<accession>A0A2G5CHZ3</accession>
<evidence type="ECO:0000256" key="2">
    <source>
        <dbReference type="ARBA" id="ARBA00022771"/>
    </source>
</evidence>
<proteinExistence type="predicted"/>
<keyword evidence="3 5" id="KW-0862">Zinc</keyword>
<dbReference type="GO" id="GO:0003677">
    <property type="term" value="F:DNA binding"/>
    <property type="evidence" value="ECO:0007669"/>
    <property type="project" value="UniProtKB-KW"/>
</dbReference>
<name>A0A2G5CHZ3_AQUCA</name>
<evidence type="ECO:0000256" key="4">
    <source>
        <dbReference type="ARBA" id="ARBA00023125"/>
    </source>
</evidence>
<evidence type="ECO:0000313" key="7">
    <source>
        <dbReference type="EMBL" id="PIA30893.1"/>
    </source>
</evidence>
<dbReference type="PANTHER" id="PTHR14493:SF109">
    <property type="entry name" value="ZINC FINGER CCCH DOMAIN-CONTAINING PROTEIN 54"/>
    <property type="match status" value="1"/>
</dbReference>
<evidence type="ECO:0000256" key="3">
    <source>
        <dbReference type="ARBA" id="ARBA00022833"/>
    </source>
</evidence>
<dbReference type="Gene3D" id="3.30.1370.210">
    <property type="match status" value="1"/>
</dbReference>
<evidence type="ECO:0000256" key="5">
    <source>
        <dbReference type="PROSITE-ProRule" id="PRU00723"/>
    </source>
</evidence>
<reference evidence="7 8" key="1">
    <citation type="submission" date="2017-09" db="EMBL/GenBank/DDBJ databases">
        <title>WGS assembly of Aquilegia coerulea Goldsmith.</title>
        <authorList>
            <person name="Hodges S."/>
            <person name="Kramer E."/>
            <person name="Nordborg M."/>
            <person name="Tomkins J."/>
            <person name="Borevitz J."/>
            <person name="Derieg N."/>
            <person name="Yan J."/>
            <person name="Mihaltcheva S."/>
            <person name="Hayes R.D."/>
            <person name="Rokhsar D."/>
        </authorList>
    </citation>
    <scope>NUCLEOTIDE SEQUENCE [LARGE SCALE GENOMIC DNA]</scope>
    <source>
        <strain evidence="8">cv. Goldsmith</strain>
    </source>
</reference>
<dbReference type="PROSITE" id="PS50103">
    <property type="entry name" value="ZF_C3H1"/>
    <property type="match status" value="1"/>
</dbReference>
<dbReference type="AlphaFoldDB" id="A0A2G5CHZ3"/>
<keyword evidence="1 5" id="KW-0479">Metal-binding</keyword>
<evidence type="ECO:0000259" key="6">
    <source>
        <dbReference type="PROSITE" id="PS50103"/>
    </source>
</evidence>
<dbReference type="EMBL" id="KZ305070">
    <property type="protein sequence ID" value="PIA30893.1"/>
    <property type="molecule type" value="Genomic_DNA"/>
</dbReference>